<reference evidence="1" key="1">
    <citation type="submission" date="2020-04" db="EMBL/GenBank/DDBJ databases">
        <authorList>
            <person name="Alioto T."/>
            <person name="Alioto T."/>
            <person name="Gomez Garrido J."/>
        </authorList>
    </citation>
    <scope>NUCLEOTIDE SEQUENCE</scope>
    <source>
        <strain evidence="1">A484AB</strain>
    </source>
</reference>
<evidence type="ECO:0000313" key="1">
    <source>
        <dbReference type="EMBL" id="CAB3991771.1"/>
    </source>
</evidence>
<keyword evidence="2" id="KW-1185">Reference proteome</keyword>
<dbReference type="AlphaFoldDB" id="A0A6S7H6K0"/>
<comment type="caution">
    <text evidence="1">The sequence shown here is derived from an EMBL/GenBank/DDBJ whole genome shotgun (WGS) entry which is preliminary data.</text>
</comment>
<name>A0A6S7H6K0_PARCT</name>
<dbReference type="OrthoDB" id="6582741at2759"/>
<organism evidence="1 2">
    <name type="scientific">Paramuricea clavata</name>
    <name type="common">Red gorgonian</name>
    <name type="synonym">Violescent sea-whip</name>
    <dbReference type="NCBI Taxonomy" id="317549"/>
    <lineage>
        <taxon>Eukaryota</taxon>
        <taxon>Metazoa</taxon>
        <taxon>Cnidaria</taxon>
        <taxon>Anthozoa</taxon>
        <taxon>Octocorallia</taxon>
        <taxon>Malacalcyonacea</taxon>
        <taxon>Plexauridae</taxon>
        <taxon>Paramuricea</taxon>
    </lineage>
</organism>
<dbReference type="PANTHER" id="PTHR46880:SF5">
    <property type="entry name" value="DUF4371 DOMAIN-CONTAINING PROTEIN"/>
    <property type="match status" value="1"/>
</dbReference>
<dbReference type="PANTHER" id="PTHR46880">
    <property type="entry name" value="RAS-ASSOCIATING DOMAIN-CONTAINING PROTEIN"/>
    <property type="match status" value="1"/>
</dbReference>
<gene>
    <name evidence="1" type="ORF">PACLA_8A001154</name>
</gene>
<sequence>MMSIAVDVTQDFETFDPSNSTLQYVTPTQHNNFLSCIVLADKTRINTKIENSLALSLRCDSSVDRRRIDNCHVLANIIDQDGKPGLLFLGLDEPKARGTPGYVQAVKDAVNLTSSWSDVTAGTNLNTGDKTSLWASLTSEHEAYGLPLLKVWCIAHRTDLPWKAVSNIVTEMKFLFSIIVAIASYFHSSGVRSRELREVAEANGFQLRELPKLFEVRWSEFNSSLFESILVS</sequence>
<dbReference type="EMBL" id="CACRXK020001913">
    <property type="protein sequence ID" value="CAB3991771.1"/>
    <property type="molecule type" value="Genomic_DNA"/>
</dbReference>
<accession>A0A6S7H6K0</accession>
<evidence type="ECO:0000313" key="2">
    <source>
        <dbReference type="Proteomes" id="UP001152795"/>
    </source>
</evidence>
<dbReference type="Proteomes" id="UP001152795">
    <property type="component" value="Unassembled WGS sequence"/>
</dbReference>
<proteinExistence type="predicted"/>
<protein>
    <submittedName>
        <fullName evidence="1">Uncharacterized protein</fullName>
    </submittedName>
</protein>